<organism evidence="2 3">
    <name type="scientific">Chitinilyticum piscinae</name>
    <dbReference type="NCBI Taxonomy" id="2866724"/>
    <lineage>
        <taxon>Bacteria</taxon>
        <taxon>Pseudomonadati</taxon>
        <taxon>Pseudomonadota</taxon>
        <taxon>Betaproteobacteria</taxon>
        <taxon>Neisseriales</taxon>
        <taxon>Chitinibacteraceae</taxon>
        <taxon>Chitinilyticum</taxon>
    </lineage>
</organism>
<keyword evidence="3" id="KW-1185">Reference proteome</keyword>
<accession>A0A8J7K180</accession>
<name>A0A8J7K180_9NEIS</name>
<keyword evidence="1" id="KW-0812">Transmembrane</keyword>
<sequence>MNAYQLATVLIRILGLFLAGLAILGGLYALTIYALFFLGADGILDPTLLFYAAQSTVSSPFYLLFGVALLRFSQPLATFITKPLAHAL</sequence>
<protein>
    <submittedName>
        <fullName evidence="2">Uncharacterized protein</fullName>
    </submittedName>
</protein>
<evidence type="ECO:0000256" key="1">
    <source>
        <dbReference type="SAM" id="Phobius"/>
    </source>
</evidence>
<dbReference type="RefSeq" id="WP_194114766.1">
    <property type="nucleotide sequence ID" value="NZ_JADFUA010000001.1"/>
</dbReference>
<keyword evidence="1" id="KW-0472">Membrane</keyword>
<feature type="transmembrane region" description="Helical" evidence="1">
    <location>
        <begin position="48"/>
        <end position="70"/>
    </location>
</feature>
<dbReference type="EMBL" id="JADFUA010000001">
    <property type="protein sequence ID" value="MBE9608272.1"/>
    <property type="molecule type" value="Genomic_DNA"/>
</dbReference>
<gene>
    <name evidence="2" type="ORF">INR99_02815</name>
</gene>
<comment type="caution">
    <text evidence="2">The sequence shown here is derived from an EMBL/GenBank/DDBJ whole genome shotgun (WGS) entry which is preliminary data.</text>
</comment>
<dbReference type="AlphaFoldDB" id="A0A8J7K180"/>
<evidence type="ECO:0000313" key="3">
    <source>
        <dbReference type="Proteomes" id="UP000604481"/>
    </source>
</evidence>
<keyword evidence="1" id="KW-1133">Transmembrane helix</keyword>
<proteinExistence type="predicted"/>
<feature type="transmembrane region" description="Helical" evidence="1">
    <location>
        <begin position="9"/>
        <end position="36"/>
    </location>
</feature>
<reference evidence="2 3" key="1">
    <citation type="submission" date="2020-10" db="EMBL/GenBank/DDBJ databases">
        <title>The genome sequence of Chitinilyticum litopenaei 4Y14.</title>
        <authorList>
            <person name="Liu Y."/>
        </authorList>
    </citation>
    <scope>NUCLEOTIDE SEQUENCE [LARGE SCALE GENOMIC DNA]</scope>
    <source>
        <strain evidence="2 3">4Y14</strain>
    </source>
</reference>
<dbReference type="Proteomes" id="UP000604481">
    <property type="component" value="Unassembled WGS sequence"/>
</dbReference>
<evidence type="ECO:0000313" key="2">
    <source>
        <dbReference type="EMBL" id="MBE9608272.1"/>
    </source>
</evidence>